<accession>A0A645CB80</accession>
<comment type="caution">
    <text evidence="1">The sequence shown here is derived from an EMBL/GenBank/DDBJ whole genome shotgun (WGS) entry which is preliminary data.</text>
</comment>
<reference evidence="1" key="1">
    <citation type="submission" date="2019-08" db="EMBL/GenBank/DDBJ databases">
        <authorList>
            <person name="Kucharzyk K."/>
            <person name="Murdoch R.W."/>
            <person name="Higgins S."/>
            <person name="Loffler F."/>
        </authorList>
    </citation>
    <scope>NUCLEOTIDE SEQUENCE</scope>
</reference>
<dbReference type="Gene3D" id="6.10.250.550">
    <property type="match status" value="1"/>
</dbReference>
<protein>
    <recommendedName>
        <fullName evidence="2">DHHA1 domain-containing protein</fullName>
    </recommendedName>
</protein>
<dbReference type="Gene3D" id="3.10.310.40">
    <property type="match status" value="1"/>
</dbReference>
<dbReference type="AlphaFoldDB" id="A0A645CB80"/>
<name>A0A645CB80_9ZZZZ</name>
<organism evidence="1">
    <name type="scientific">bioreactor metagenome</name>
    <dbReference type="NCBI Taxonomy" id="1076179"/>
    <lineage>
        <taxon>unclassified sequences</taxon>
        <taxon>metagenomes</taxon>
        <taxon>ecological metagenomes</taxon>
    </lineage>
</organism>
<evidence type="ECO:0000313" key="1">
    <source>
        <dbReference type="EMBL" id="MPM74175.1"/>
    </source>
</evidence>
<evidence type="ECO:0008006" key="2">
    <source>
        <dbReference type="Google" id="ProtNLM"/>
    </source>
</evidence>
<proteinExistence type="predicted"/>
<sequence>MLKIIKVEKYKGNSRIYFKCGSRALNDYAKKHEIISELVKLLSSDEDNIISQVDSMIKTVKEKSRTISDLKSKFCELHVKDILLNFSGNIYIKVYEEKSFEEVSEIGKLLGENNVDALIATTVDNSILLLVNHDNSIDCGKIFKEHIKTFNGKGGGSKSRAQGSFSNSKDLLSFYNFISKEINNI</sequence>
<dbReference type="EMBL" id="VSSQ01025796">
    <property type="protein sequence ID" value="MPM74175.1"/>
    <property type="molecule type" value="Genomic_DNA"/>
</dbReference>
<gene>
    <name evidence="1" type="ORF">SDC9_121160</name>
</gene>